<keyword evidence="2 5" id="KW-0812">Transmembrane</keyword>
<evidence type="ECO:0000256" key="2">
    <source>
        <dbReference type="ARBA" id="ARBA00022692"/>
    </source>
</evidence>
<evidence type="ECO:0000256" key="3">
    <source>
        <dbReference type="ARBA" id="ARBA00022989"/>
    </source>
</evidence>
<dbReference type="PANTHER" id="PTHR12714:SF9">
    <property type="entry name" value="PROTEIN-S-ISOPRENYLCYSTEINE O-METHYLTRANSFERASE"/>
    <property type="match status" value="1"/>
</dbReference>
<dbReference type="GO" id="GO:0012505">
    <property type="term" value="C:endomembrane system"/>
    <property type="evidence" value="ECO:0007669"/>
    <property type="project" value="UniProtKB-SubCell"/>
</dbReference>
<keyword evidence="7" id="KW-1185">Reference proteome</keyword>
<protein>
    <submittedName>
        <fullName evidence="6">Isoprenylcysteine carboxylmethyltransferase family protein</fullName>
    </submittedName>
</protein>
<dbReference type="Gene3D" id="1.20.120.1630">
    <property type="match status" value="1"/>
</dbReference>
<dbReference type="PANTHER" id="PTHR12714">
    <property type="entry name" value="PROTEIN-S ISOPRENYLCYSTEINE O-METHYLTRANSFERASE"/>
    <property type="match status" value="1"/>
</dbReference>
<gene>
    <name evidence="6" type="ORF">D2N39_01725</name>
</gene>
<name>A0A398BSA3_9RHOB</name>
<dbReference type="AlphaFoldDB" id="A0A398BSA3"/>
<keyword evidence="4 5" id="KW-0472">Membrane</keyword>
<keyword evidence="6" id="KW-0808">Transferase</keyword>
<organism evidence="6 7">
    <name type="scientific">Gemmobacter lutimaris</name>
    <dbReference type="NCBI Taxonomy" id="2306023"/>
    <lineage>
        <taxon>Bacteria</taxon>
        <taxon>Pseudomonadati</taxon>
        <taxon>Pseudomonadota</taxon>
        <taxon>Alphaproteobacteria</taxon>
        <taxon>Rhodobacterales</taxon>
        <taxon>Paracoccaceae</taxon>
        <taxon>Gemmobacter</taxon>
    </lineage>
</organism>
<evidence type="ECO:0000313" key="6">
    <source>
        <dbReference type="EMBL" id="RID93659.1"/>
    </source>
</evidence>
<evidence type="ECO:0000313" key="7">
    <source>
        <dbReference type="Proteomes" id="UP000266649"/>
    </source>
</evidence>
<comment type="caution">
    <text evidence="6">The sequence shown here is derived from an EMBL/GenBank/DDBJ whole genome shotgun (WGS) entry which is preliminary data.</text>
</comment>
<sequence length="150" mass="16464">MLSMDWPPLWLACAIALVWAMDRVVPFGVFGVFGAAGAAVAAVLAGAGLLLMGVAAVQMWAARTTVIPRRMPQAMVTGGVFRLSRNPIYLGDALILAAAILWWDVPLALPVLFLFIAVIQKRFILPEEATLRSRFGAPYDQWTARVRRWI</sequence>
<dbReference type="GO" id="GO:0032259">
    <property type="term" value="P:methylation"/>
    <property type="evidence" value="ECO:0007669"/>
    <property type="project" value="UniProtKB-KW"/>
</dbReference>
<feature type="transmembrane region" description="Helical" evidence="5">
    <location>
        <begin position="30"/>
        <end position="62"/>
    </location>
</feature>
<keyword evidence="3 5" id="KW-1133">Transmembrane helix</keyword>
<dbReference type="OrthoDB" id="9811969at2"/>
<dbReference type="Proteomes" id="UP000266649">
    <property type="component" value="Unassembled WGS sequence"/>
</dbReference>
<evidence type="ECO:0000256" key="5">
    <source>
        <dbReference type="SAM" id="Phobius"/>
    </source>
</evidence>
<evidence type="ECO:0000256" key="1">
    <source>
        <dbReference type="ARBA" id="ARBA00004127"/>
    </source>
</evidence>
<comment type="subcellular location">
    <subcellularLocation>
        <location evidence="1">Endomembrane system</location>
        <topology evidence="1">Multi-pass membrane protein</topology>
    </subcellularLocation>
</comment>
<dbReference type="InterPro" id="IPR007318">
    <property type="entry name" value="Phopholipid_MeTrfase"/>
</dbReference>
<reference evidence="6 7" key="1">
    <citation type="submission" date="2018-09" db="EMBL/GenBank/DDBJ databases">
        <title>Gemmobacter lutimaris sp. nov., a marine bacterium isolated from tidal flat.</title>
        <authorList>
            <person name="Lee D.W."/>
            <person name="Yoo Y."/>
            <person name="Kim J.-J."/>
            <person name="Kim B.S."/>
        </authorList>
    </citation>
    <scope>NUCLEOTIDE SEQUENCE [LARGE SCALE GENOMIC DNA]</scope>
    <source>
        <strain evidence="6 7">YJ-T1-11</strain>
    </source>
</reference>
<proteinExistence type="predicted"/>
<dbReference type="GO" id="GO:0008168">
    <property type="term" value="F:methyltransferase activity"/>
    <property type="evidence" value="ECO:0007669"/>
    <property type="project" value="UniProtKB-KW"/>
</dbReference>
<keyword evidence="6" id="KW-0489">Methyltransferase</keyword>
<dbReference type="EMBL" id="QXXQ01000001">
    <property type="protein sequence ID" value="RID93659.1"/>
    <property type="molecule type" value="Genomic_DNA"/>
</dbReference>
<accession>A0A398BSA3</accession>
<evidence type="ECO:0000256" key="4">
    <source>
        <dbReference type="ARBA" id="ARBA00023136"/>
    </source>
</evidence>
<dbReference type="Pfam" id="PF04191">
    <property type="entry name" value="PEMT"/>
    <property type="match status" value="1"/>
</dbReference>